<keyword evidence="3" id="KW-0813">Transport</keyword>
<evidence type="ECO:0000259" key="5">
    <source>
        <dbReference type="PROSITE" id="PS50983"/>
    </source>
</evidence>
<evidence type="ECO:0000256" key="2">
    <source>
        <dbReference type="ARBA" id="ARBA00008814"/>
    </source>
</evidence>
<dbReference type="EMBL" id="JACJTU010000007">
    <property type="protein sequence ID" value="MBD2734143.1"/>
    <property type="molecule type" value="Genomic_DNA"/>
</dbReference>
<dbReference type="PROSITE" id="PS51257">
    <property type="entry name" value="PROKAR_LIPOPROTEIN"/>
    <property type="match status" value="1"/>
</dbReference>
<protein>
    <submittedName>
        <fullName evidence="6">Iron-siderophore ABC transporter substrate-binding protein</fullName>
    </submittedName>
</protein>
<evidence type="ECO:0000256" key="4">
    <source>
        <dbReference type="ARBA" id="ARBA00022729"/>
    </source>
</evidence>
<evidence type="ECO:0000256" key="1">
    <source>
        <dbReference type="ARBA" id="ARBA00004196"/>
    </source>
</evidence>
<dbReference type="PROSITE" id="PS50983">
    <property type="entry name" value="FE_B12_PBP"/>
    <property type="match status" value="1"/>
</dbReference>
<dbReference type="CDD" id="cd01146">
    <property type="entry name" value="FhuD"/>
    <property type="match status" value="1"/>
</dbReference>
<gene>
    <name evidence="6" type="ORF">H6H03_09465</name>
</gene>
<evidence type="ECO:0000256" key="3">
    <source>
        <dbReference type="ARBA" id="ARBA00022448"/>
    </source>
</evidence>
<dbReference type="SUPFAM" id="SSF53807">
    <property type="entry name" value="Helical backbone' metal receptor"/>
    <property type="match status" value="1"/>
</dbReference>
<dbReference type="InterPro" id="IPR002491">
    <property type="entry name" value="ABC_transptr_periplasmic_BD"/>
</dbReference>
<comment type="similarity">
    <text evidence="2">Belongs to the bacterial solute-binding protein 8 family.</text>
</comment>
<dbReference type="PANTHER" id="PTHR30532:SF25">
    <property type="entry name" value="IRON(III) DICITRATE-BINDING PERIPLASMIC PROTEIN"/>
    <property type="match status" value="1"/>
</dbReference>
<proteinExistence type="inferred from homology"/>
<keyword evidence="7" id="KW-1185">Reference proteome</keyword>
<evidence type="ECO:0000313" key="7">
    <source>
        <dbReference type="Proteomes" id="UP000637383"/>
    </source>
</evidence>
<evidence type="ECO:0000313" key="6">
    <source>
        <dbReference type="EMBL" id="MBD2734143.1"/>
    </source>
</evidence>
<dbReference type="PANTHER" id="PTHR30532">
    <property type="entry name" value="IRON III DICITRATE-BINDING PERIPLASMIC PROTEIN"/>
    <property type="match status" value="1"/>
</dbReference>
<feature type="domain" description="Fe/B12 periplasmic-binding" evidence="5">
    <location>
        <begin position="63"/>
        <end position="321"/>
    </location>
</feature>
<sequence length="327" mass="36970">MKTVTLRYLIGCLLLMFLIFGVMAGCSDRQFQNTVSSTDLASKNCRVVQHTMGETCVPINPQRIVTFSLPTLGNALVLGVKPLASTYIDMLDEYTYLQGKVDGIKSLGIFPPNLENILLVKPDLIIGWSAEKQLYSLLSKIAPTVLFNIQASQSWRELFDFEIQVLGKQSAAQQAWEHYNQRIEKLKAALGDRYKNKEISLVFLAPGVIFTEAKNSFPDSILKDVGLQRTKAQNVIVPSKLLYFSVEELEKADGDIMFVGTLNDDSQNFLEQLKQKPLWKHLRAVQQNHVYPINYLTWRGNNLLAADAVIDDLYKYLIINESKNSKM</sequence>
<name>A0ABR8K3W8_9NOSO</name>
<comment type="caution">
    <text evidence="6">The sequence shown here is derived from an EMBL/GenBank/DDBJ whole genome shotgun (WGS) entry which is preliminary data.</text>
</comment>
<accession>A0ABR8K3W8</accession>
<dbReference type="InterPro" id="IPR051313">
    <property type="entry name" value="Bact_iron-sidero_bind"/>
</dbReference>
<keyword evidence="4" id="KW-0732">Signal</keyword>
<organism evidence="6 7">
    <name type="scientific">Nostoc paludosum FACHB-159</name>
    <dbReference type="NCBI Taxonomy" id="2692908"/>
    <lineage>
        <taxon>Bacteria</taxon>
        <taxon>Bacillati</taxon>
        <taxon>Cyanobacteriota</taxon>
        <taxon>Cyanophyceae</taxon>
        <taxon>Nostocales</taxon>
        <taxon>Nostocaceae</taxon>
        <taxon>Nostoc</taxon>
    </lineage>
</organism>
<dbReference type="Pfam" id="PF01497">
    <property type="entry name" value="Peripla_BP_2"/>
    <property type="match status" value="1"/>
</dbReference>
<dbReference type="RefSeq" id="WP_190954862.1">
    <property type="nucleotide sequence ID" value="NZ_JACJTU010000007.1"/>
</dbReference>
<comment type="subcellular location">
    <subcellularLocation>
        <location evidence="1">Cell envelope</location>
    </subcellularLocation>
</comment>
<dbReference type="Gene3D" id="3.40.50.1980">
    <property type="entry name" value="Nitrogenase molybdenum iron protein domain"/>
    <property type="match status" value="2"/>
</dbReference>
<dbReference type="Proteomes" id="UP000637383">
    <property type="component" value="Unassembled WGS sequence"/>
</dbReference>
<reference evidence="6 7" key="1">
    <citation type="journal article" date="2020" name="ISME J.">
        <title>Comparative genomics reveals insights into cyanobacterial evolution and habitat adaptation.</title>
        <authorList>
            <person name="Chen M.Y."/>
            <person name="Teng W.K."/>
            <person name="Zhao L."/>
            <person name="Hu C.X."/>
            <person name="Zhou Y.K."/>
            <person name="Han B.P."/>
            <person name="Song L.R."/>
            <person name="Shu W.S."/>
        </authorList>
    </citation>
    <scope>NUCLEOTIDE SEQUENCE [LARGE SCALE GENOMIC DNA]</scope>
    <source>
        <strain evidence="6 7">FACHB-159</strain>
    </source>
</reference>